<evidence type="ECO:0000259" key="1">
    <source>
        <dbReference type="Pfam" id="PF13460"/>
    </source>
</evidence>
<dbReference type="RefSeq" id="WP_070126367.1">
    <property type="nucleotide sequence ID" value="NZ_MDHN01000034.1"/>
</dbReference>
<comment type="caution">
    <text evidence="2">The sequence shown here is derived from an EMBL/GenBank/DDBJ whole genome shotgun (WGS) entry which is preliminary data.</text>
</comment>
<dbReference type="EMBL" id="MDHN01000034">
    <property type="protein sequence ID" value="OFC69900.1"/>
    <property type="molecule type" value="Genomic_DNA"/>
</dbReference>
<protein>
    <submittedName>
        <fullName evidence="2">NAD-dependent dehydratase</fullName>
    </submittedName>
</protein>
<dbReference type="Proteomes" id="UP000175691">
    <property type="component" value="Unassembled WGS sequence"/>
</dbReference>
<name>A0A1E7Z8P6_9ALTE</name>
<gene>
    <name evidence="2" type="ORF">BFC18_00400</name>
</gene>
<dbReference type="PANTHER" id="PTHR15020">
    <property type="entry name" value="FLAVIN REDUCTASE-RELATED"/>
    <property type="match status" value="1"/>
</dbReference>
<dbReference type="InterPro" id="IPR016040">
    <property type="entry name" value="NAD(P)-bd_dom"/>
</dbReference>
<dbReference type="InterPro" id="IPR036291">
    <property type="entry name" value="NAD(P)-bd_dom_sf"/>
</dbReference>
<dbReference type="CDD" id="cd05243">
    <property type="entry name" value="SDR_a5"/>
    <property type="match status" value="1"/>
</dbReference>
<dbReference type="AlphaFoldDB" id="A0A1E7Z8P6"/>
<dbReference type="OrthoDB" id="9803892at2"/>
<dbReference type="STRING" id="1656094.BFC18_00400"/>
<evidence type="ECO:0000313" key="3">
    <source>
        <dbReference type="Proteomes" id="UP000175691"/>
    </source>
</evidence>
<organism evidence="2 3">
    <name type="scientific">Alteromonas confluentis</name>
    <dbReference type="NCBI Taxonomy" id="1656094"/>
    <lineage>
        <taxon>Bacteria</taxon>
        <taxon>Pseudomonadati</taxon>
        <taxon>Pseudomonadota</taxon>
        <taxon>Gammaproteobacteria</taxon>
        <taxon>Alteromonadales</taxon>
        <taxon>Alteromonadaceae</taxon>
        <taxon>Alteromonas/Salinimonas group</taxon>
        <taxon>Alteromonas</taxon>
    </lineage>
</organism>
<keyword evidence="3" id="KW-1185">Reference proteome</keyword>
<dbReference type="Gene3D" id="3.40.50.720">
    <property type="entry name" value="NAD(P)-binding Rossmann-like Domain"/>
    <property type="match status" value="1"/>
</dbReference>
<feature type="domain" description="NAD(P)-binding" evidence="1">
    <location>
        <begin position="8"/>
        <end position="191"/>
    </location>
</feature>
<evidence type="ECO:0000313" key="2">
    <source>
        <dbReference type="EMBL" id="OFC69900.1"/>
    </source>
</evidence>
<dbReference type="PANTHER" id="PTHR15020:SF50">
    <property type="entry name" value="UPF0659 PROTEIN YMR090W"/>
    <property type="match status" value="1"/>
</dbReference>
<dbReference type="SUPFAM" id="SSF51735">
    <property type="entry name" value="NAD(P)-binding Rossmann-fold domains"/>
    <property type="match status" value="1"/>
</dbReference>
<dbReference type="Pfam" id="PF13460">
    <property type="entry name" value="NAD_binding_10"/>
    <property type="match status" value="1"/>
</dbReference>
<accession>A0A1E7Z8P6</accession>
<proteinExistence type="predicted"/>
<reference evidence="2 3" key="1">
    <citation type="submission" date="2016-08" db="EMBL/GenBank/DDBJ databases">
        <authorList>
            <person name="Seilhamer J.J."/>
        </authorList>
    </citation>
    <scope>NUCLEOTIDE SEQUENCE [LARGE SCALE GENOMIC DNA]</scope>
    <source>
        <strain evidence="2 3">KCTC 42603</strain>
    </source>
</reference>
<sequence>MANVFVVGAAGNVGTRLVSKLVKGSHHVVAMHRKEQQQQDLEGRGARTCLLSITETDVPTLASAIKGCDTVVFTAGAGGASEELTNKVDGEGLEKTVDAAIAAGAKRFVLVSAFPDAGRGKKISDTFENYMRVKRLSDAYLAESELDWVILRPGTLTIEEGTGKVNAGYAIKYGDVSRDNVADTIRAIIDNKALTHKIIELTDGDVPVDEAIGKFV</sequence>